<dbReference type="PANTHER" id="PTHR46718">
    <property type="entry name" value="ASPARTATE-SEMIALDEHYDE DEHYDROGENASE"/>
    <property type="match status" value="1"/>
</dbReference>
<sequence>MKGNEFLMSSKLRAGIVGGTGMVGQRFIALLENHPWFQVTAIAASRNSAGKTYEESVKGRWKLSTPMPDAVKGIMVQDAANVEEVAADVDLIFCAVDMKKEEIKALEEAYAKTGTPVISNNSAHRWTPDVPMVIPEINPEHLEVIAQQRKRLGTETGFIAVKPNCSIQSYMPALNALNEFKPSKVVVTTYQAISGAGKTFGDWPEMLDNVIPYIGGEEEKSEQEPLRIWGEVTDAGIVKSEQPVITSQCIRVPVADGHLAAVFASFEQKPSKEEILERWNSFKGRPQELGLPSAPKQFITYFEEENRPQTKLDRDIENGMGVSAGRLREDSLYDYKFVSLSHNTVRGAAGGAVLIAELLKAEGYIQPK</sequence>
<dbReference type="Pfam" id="PF01118">
    <property type="entry name" value="Semialdhyde_dh"/>
    <property type="match status" value="1"/>
</dbReference>
<dbReference type="NCBIfam" id="TIGR00978">
    <property type="entry name" value="asd_EA"/>
    <property type="match status" value="1"/>
</dbReference>
<dbReference type="NCBIfam" id="NF006416">
    <property type="entry name" value="PRK08664.1"/>
    <property type="match status" value="1"/>
</dbReference>
<evidence type="ECO:0000259" key="4">
    <source>
        <dbReference type="SMART" id="SM00859"/>
    </source>
</evidence>
<dbReference type="InterPro" id="IPR051823">
    <property type="entry name" value="ASADH-related"/>
</dbReference>
<dbReference type="SUPFAM" id="SSF55347">
    <property type="entry name" value="Glyceraldehyde-3-phosphate dehydrogenase-like, C-terminal domain"/>
    <property type="match status" value="1"/>
</dbReference>
<dbReference type="PANTHER" id="PTHR46718:SF1">
    <property type="entry name" value="ASPARTATE-SEMIALDEHYDE DEHYDROGENASE"/>
    <property type="match status" value="1"/>
</dbReference>
<evidence type="ECO:0000313" key="5">
    <source>
        <dbReference type="EMBL" id="CAH1190986.1"/>
    </source>
</evidence>
<dbReference type="InterPro" id="IPR005676">
    <property type="entry name" value="Asp_semi-ald_DH_pep-lack"/>
</dbReference>
<dbReference type="InterPro" id="IPR036291">
    <property type="entry name" value="NAD(P)-bd_dom_sf"/>
</dbReference>
<dbReference type="EMBL" id="CAKMMG010000001">
    <property type="protein sequence ID" value="CAH1190986.1"/>
    <property type="molecule type" value="Genomic_DNA"/>
</dbReference>
<keyword evidence="6" id="KW-1185">Reference proteome</keyword>
<dbReference type="EC" id="1.2.1.11" evidence="5"/>
<comment type="similarity">
    <text evidence="1">Belongs to the aspartate-semialdehyde dehydrogenase family.</text>
</comment>
<dbReference type="CDD" id="cd18130">
    <property type="entry name" value="ASADH_C_arch_fung_like"/>
    <property type="match status" value="1"/>
</dbReference>
<gene>
    <name evidence="5" type="primary">asd</name>
    <name evidence="5" type="ORF">PAECIP111892_00441</name>
</gene>
<name>A0ABM9BNB4_9BACL</name>
<keyword evidence="2" id="KW-0521">NADP</keyword>
<accession>A0ABM9BNB4</accession>
<dbReference type="SUPFAM" id="SSF51735">
    <property type="entry name" value="NAD(P)-binding Rossmann-fold domains"/>
    <property type="match status" value="1"/>
</dbReference>
<organism evidence="5 6">
    <name type="scientific">Paenibacillus auburnensis</name>
    <dbReference type="NCBI Taxonomy" id="2905649"/>
    <lineage>
        <taxon>Bacteria</taxon>
        <taxon>Bacillati</taxon>
        <taxon>Bacillota</taxon>
        <taxon>Bacilli</taxon>
        <taxon>Bacillales</taxon>
        <taxon>Paenibacillaceae</taxon>
        <taxon>Paenibacillus</taxon>
    </lineage>
</organism>
<evidence type="ECO:0000256" key="3">
    <source>
        <dbReference type="ARBA" id="ARBA00023002"/>
    </source>
</evidence>
<evidence type="ECO:0000313" key="6">
    <source>
        <dbReference type="Proteomes" id="UP000838324"/>
    </source>
</evidence>
<dbReference type="InterPro" id="IPR000534">
    <property type="entry name" value="Semialdehyde_DH_NAD-bd"/>
</dbReference>
<dbReference type="SMART" id="SM00859">
    <property type="entry name" value="Semialdhyde_dh"/>
    <property type="match status" value="1"/>
</dbReference>
<proteinExistence type="inferred from homology"/>
<comment type="caution">
    <text evidence="5">The sequence shown here is derived from an EMBL/GenBank/DDBJ whole genome shotgun (WGS) entry which is preliminary data.</text>
</comment>
<dbReference type="CDD" id="cd02315">
    <property type="entry name" value="ScASADH_like_N"/>
    <property type="match status" value="1"/>
</dbReference>
<reference evidence="5" key="1">
    <citation type="submission" date="2022-01" db="EMBL/GenBank/DDBJ databases">
        <authorList>
            <person name="Criscuolo A."/>
        </authorList>
    </citation>
    <scope>NUCLEOTIDE SEQUENCE</scope>
    <source>
        <strain evidence="5">CIP111892</strain>
    </source>
</reference>
<evidence type="ECO:0000256" key="1">
    <source>
        <dbReference type="ARBA" id="ARBA00010584"/>
    </source>
</evidence>
<dbReference type="Gene3D" id="3.40.50.720">
    <property type="entry name" value="NAD(P)-binding Rossmann-like Domain"/>
    <property type="match status" value="1"/>
</dbReference>
<feature type="domain" description="Semialdehyde dehydrogenase NAD-binding" evidence="4">
    <location>
        <begin position="13"/>
        <end position="145"/>
    </location>
</feature>
<evidence type="ECO:0000256" key="2">
    <source>
        <dbReference type="ARBA" id="ARBA00022857"/>
    </source>
</evidence>
<dbReference type="Gene3D" id="3.30.360.10">
    <property type="entry name" value="Dihydrodipicolinate Reductase, domain 2"/>
    <property type="match status" value="1"/>
</dbReference>
<dbReference type="Proteomes" id="UP000838324">
    <property type="component" value="Unassembled WGS sequence"/>
</dbReference>
<dbReference type="PIRSF" id="PIRSF000148">
    <property type="entry name" value="ASA_dh"/>
    <property type="match status" value="1"/>
</dbReference>
<protein>
    <submittedName>
        <fullName evidence="5">Aspartate-semialdehyde dehydrogenase</fullName>
        <ecNumber evidence="5">1.2.1.11</ecNumber>
    </submittedName>
</protein>
<dbReference type="Pfam" id="PF02774">
    <property type="entry name" value="Semialdhyde_dhC"/>
    <property type="match status" value="1"/>
</dbReference>
<dbReference type="InterPro" id="IPR012280">
    <property type="entry name" value="Semialdhyde_DH_dimer_dom"/>
</dbReference>
<dbReference type="GO" id="GO:0004073">
    <property type="term" value="F:aspartate-semialdehyde dehydrogenase activity"/>
    <property type="evidence" value="ECO:0007669"/>
    <property type="project" value="UniProtKB-EC"/>
</dbReference>
<keyword evidence="3 5" id="KW-0560">Oxidoreductase</keyword>